<comment type="caution">
    <text evidence="7">Lacks conserved residue(s) required for the propagation of feature annotation.</text>
</comment>
<dbReference type="AlphaFoldDB" id="A0A5A7PSE6"/>
<gene>
    <name evidence="8" type="ORF">STAS_11980</name>
</gene>
<evidence type="ECO:0000256" key="2">
    <source>
        <dbReference type="ARBA" id="ARBA00009596"/>
    </source>
</evidence>
<dbReference type="Proteomes" id="UP000325081">
    <property type="component" value="Unassembled WGS sequence"/>
</dbReference>
<dbReference type="PANTHER" id="PTHR33510:SF9">
    <property type="entry name" value="HIT-TYPE ZINC FINGER FAMILY PROTEIN-RELATED"/>
    <property type="match status" value="1"/>
</dbReference>
<evidence type="ECO:0000313" key="9">
    <source>
        <dbReference type="Proteomes" id="UP000325081"/>
    </source>
</evidence>
<keyword evidence="7" id="KW-0150">Chloroplast</keyword>
<evidence type="ECO:0000256" key="1">
    <source>
        <dbReference type="ARBA" id="ARBA00004478"/>
    </source>
</evidence>
<protein>
    <recommendedName>
        <fullName evidence="7">Protein TIC 20</fullName>
    </recommendedName>
</protein>
<keyword evidence="5 7" id="KW-1133">Transmembrane helix</keyword>
<keyword evidence="6 7" id="KW-0472">Membrane</keyword>
<evidence type="ECO:0000256" key="4">
    <source>
        <dbReference type="ARBA" id="ARBA00022780"/>
    </source>
</evidence>
<keyword evidence="4" id="KW-1001">Plastid inner membrane</keyword>
<organism evidence="8 9">
    <name type="scientific">Striga asiatica</name>
    <name type="common">Asiatic witchweed</name>
    <name type="synonym">Buchnera asiatica</name>
    <dbReference type="NCBI Taxonomy" id="4170"/>
    <lineage>
        <taxon>Eukaryota</taxon>
        <taxon>Viridiplantae</taxon>
        <taxon>Streptophyta</taxon>
        <taxon>Embryophyta</taxon>
        <taxon>Tracheophyta</taxon>
        <taxon>Spermatophyta</taxon>
        <taxon>Magnoliopsida</taxon>
        <taxon>eudicotyledons</taxon>
        <taxon>Gunneridae</taxon>
        <taxon>Pentapetalae</taxon>
        <taxon>asterids</taxon>
        <taxon>lamiids</taxon>
        <taxon>Lamiales</taxon>
        <taxon>Orobanchaceae</taxon>
        <taxon>Buchnereae</taxon>
        <taxon>Striga</taxon>
    </lineage>
</organism>
<feature type="transmembrane region" description="Helical" evidence="7">
    <location>
        <begin position="177"/>
        <end position="197"/>
    </location>
</feature>
<comment type="function">
    <text evidence="7">Involved in protein precursor import into chloroplasts.</text>
</comment>
<evidence type="ECO:0000256" key="7">
    <source>
        <dbReference type="RuleBase" id="RU367003"/>
    </source>
</evidence>
<keyword evidence="3 7" id="KW-0812">Transmembrane</keyword>
<comment type="caution">
    <text evidence="8">The sequence shown here is derived from an EMBL/GenBank/DDBJ whole genome shotgun (WGS) entry which is preliminary data.</text>
</comment>
<comment type="subcellular location">
    <subcellularLocation>
        <location evidence="1">Plastid</location>
        <location evidence="1">Chloroplast inner membrane</location>
        <topology evidence="1">Multi-pass membrane protein</topology>
    </subcellularLocation>
    <subcellularLocation>
        <location evidence="7">Plastid</location>
        <location evidence="7">Chloroplast membrane</location>
        <topology evidence="7">Multi-pass membrane protein</topology>
    </subcellularLocation>
</comment>
<dbReference type="EMBL" id="BKCP01005006">
    <property type="protein sequence ID" value="GER35684.1"/>
    <property type="molecule type" value="Genomic_DNA"/>
</dbReference>
<evidence type="ECO:0000256" key="3">
    <source>
        <dbReference type="ARBA" id="ARBA00022692"/>
    </source>
</evidence>
<evidence type="ECO:0000256" key="5">
    <source>
        <dbReference type="ARBA" id="ARBA00022989"/>
    </source>
</evidence>
<sequence>MILNGCFVNSRVPNLVVHDRRPCGFRSQSSTIAKFPHSDKKIVSSIDRNFLGPFHKNGSASLGICTPLFQKLPKRPRPPRASSDVKRGWRFPPMTKTPSWYWRTLAAVPYLLPLHETWMFGQTAYYLAPFLEELEYACYPFLSSLGRLPSWFLLAYFFAAYLYIVRKKMWPHFLRFHVVNAMLLEIGLQTLGLVSRWMPTGLYRGKLGMHFWAGVSMAFFFTVLECIRCCLAGMYADIPVVCDAAYIQVRIE</sequence>
<feature type="transmembrane region" description="Helical" evidence="7">
    <location>
        <begin position="148"/>
        <end position="165"/>
    </location>
</feature>
<feature type="transmembrane region" description="Helical" evidence="7">
    <location>
        <begin position="209"/>
        <end position="227"/>
    </location>
</feature>
<reference evidence="9" key="1">
    <citation type="journal article" date="2019" name="Curr. Biol.">
        <title>Genome Sequence of Striga asiatica Provides Insight into the Evolution of Plant Parasitism.</title>
        <authorList>
            <person name="Yoshida S."/>
            <person name="Kim S."/>
            <person name="Wafula E.K."/>
            <person name="Tanskanen J."/>
            <person name="Kim Y.M."/>
            <person name="Honaas L."/>
            <person name="Yang Z."/>
            <person name="Spallek T."/>
            <person name="Conn C.E."/>
            <person name="Ichihashi Y."/>
            <person name="Cheong K."/>
            <person name="Cui S."/>
            <person name="Der J.P."/>
            <person name="Gundlach H."/>
            <person name="Jiao Y."/>
            <person name="Hori C."/>
            <person name="Ishida J.K."/>
            <person name="Kasahara H."/>
            <person name="Kiba T."/>
            <person name="Kim M.S."/>
            <person name="Koo N."/>
            <person name="Laohavisit A."/>
            <person name="Lee Y.H."/>
            <person name="Lumba S."/>
            <person name="McCourt P."/>
            <person name="Mortimer J.C."/>
            <person name="Mutuku J.M."/>
            <person name="Nomura T."/>
            <person name="Sasaki-Sekimoto Y."/>
            <person name="Seto Y."/>
            <person name="Wang Y."/>
            <person name="Wakatake T."/>
            <person name="Sakakibara H."/>
            <person name="Demura T."/>
            <person name="Yamaguchi S."/>
            <person name="Yoneyama K."/>
            <person name="Manabe R.I."/>
            <person name="Nelson D.C."/>
            <person name="Schulman A.H."/>
            <person name="Timko M.P."/>
            <person name="dePamphilis C.W."/>
            <person name="Choi D."/>
            <person name="Shirasu K."/>
        </authorList>
    </citation>
    <scope>NUCLEOTIDE SEQUENCE [LARGE SCALE GENOMIC DNA]</scope>
    <source>
        <strain evidence="9">cv. UVA1</strain>
    </source>
</reference>
<dbReference type="Pfam" id="PF16166">
    <property type="entry name" value="TIC20"/>
    <property type="match status" value="1"/>
</dbReference>
<dbReference type="InterPro" id="IPR005691">
    <property type="entry name" value="Tic20"/>
</dbReference>
<comment type="similarity">
    <text evidence="2 7">Belongs to the Tic20 family.</text>
</comment>
<dbReference type="GO" id="GO:0009706">
    <property type="term" value="C:chloroplast inner membrane"/>
    <property type="evidence" value="ECO:0007669"/>
    <property type="project" value="UniProtKB-SubCell"/>
</dbReference>
<proteinExistence type="inferred from homology"/>
<dbReference type="OrthoDB" id="602284at2759"/>
<keyword evidence="7" id="KW-0934">Plastid</keyword>
<accession>A0A5A7PSE6</accession>
<dbReference type="PANTHER" id="PTHR33510">
    <property type="entry name" value="PROTEIN TIC 20-II, CHLOROPLASTIC"/>
    <property type="match status" value="1"/>
</dbReference>
<evidence type="ECO:0000256" key="6">
    <source>
        <dbReference type="ARBA" id="ARBA00023136"/>
    </source>
</evidence>
<name>A0A5A7PSE6_STRAF</name>
<evidence type="ECO:0000313" key="8">
    <source>
        <dbReference type="EMBL" id="GER35684.1"/>
    </source>
</evidence>
<keyword evidence="9" id="KW-1185">Reference proteome</keyword>